<dbReference type="SUPFAM" id="SSF53335">
    <property type="entry name" value="S-adenosyl-L-methionine-dependent methyltransferases"/>
    <property type="match status" value="1"/>
</dbReference>
<dbReference type="GO" id="GO:0006304">
    <property type="term" value="P:DNA modification"/>
    <property type="evidence" value="ECO:0007669"/>
    <property type="project" value="InterPro"/>
</dbReference>
<evidence type="ECO:0000259" key="7">
    <source>
        <dbReference type="Pfam" id="PF07669"/>
    </source>
</evidence>
<dbReference type="eggNOG" id="COG0827">
    <property type="taxonomic scope" value="Bacteria"/>
</dbReference>
<dbReference type="InterPro" id="IPR011639">
    <property type="entry name" value="MethylTrfase_TaqI-like_dom"/>
</dbReference>
<dbReference type="InterPro" id="IPR002052">
    <property type="entry name" value="DNA_methylase_N6_adenine_CS"/>
</dbReference>
<dbReference type="PANTHER" id="PTHR33841:SF1">
    <property type="entry name" value="DNA METHYLTRANSFERASE A"/>
    <property type="match status" value="1"/>
</dbReference>
<evidence type="ECO:0000256" key="3">
    <source>
        <dbReference type="ARBA" id="ARBA00022679"/>
    </source>
</evidence>
<dbReference type="NCBIfam" id="NF033452">
    <property type="entry name" value="BREX_1_MTaseX"/>
    <property type="match status" value="1"/>
</dbReference>
<keyword evidence="4" id="KW-0949">S-adenosyl-L-methionine</keyword>
<evidence type="ECO:0000256" key="1">
    <source>
        <dbReference type="ARBA" id="ARBA00011900"/>
    </source>
</evidence>
<sequence length="1159" mass="134132">MDKNAIKKYAVWARTELIERVRQRALKYEVAADADANADSASGKVLTDIEKTQRAAGIARMREKGYEYVIEEVAYTWFNRFAALRYMEVNNYLPTRVRVFTDENGNFKPQILAEAIHLDLDGLDMEKVYALKEAENNDELYKYLLITQCNALSAVLPQMFKPVDERCKEEKNDYTILLFPDNQLREGSVVEQMIAKIPEDNFDVNSENGQLEIIGWLYQYYISERHEEVVNISNKGAIKKEDIPAATQLFTTDWVVRYIVDNSVGRYWIERNPESALANELEFYVRPQNLSSLEALKKVSPEEITFFDPCIGSGHFAIYAFDVLMKIYTEYGYSQRDAVAAIVEKNIYGLDIDDRASQLAYFSIMMKACQYDRRFFTRNIQPHILSITESNQLDSYCVDYFCNGDTSLKEMMSEIEKCMHNAKEYGSLLTIPDLDFCKLRIRLEEIKEDISIVREATIAQIKPLIDVAEILSQKYAIVATNPPYLNRYNETLKTFILDKYKDYSGDLFSVFMYHNFNFTLPDGYCGFMTPFVWMYIKSYEKLRKYIINNKGIATLIQMEYSAYEEATVPVCAFVLANECDVEVGEYFDLSKYVGGMEVQKKKVLEAIANPKCGYFHEFEKRNFERIDGNPIAFMASERLLQIFETAKPLKQIAEPKVGLQTAKNDIFLRLWFECDFTKIGFGYTNLEDTQNGLHKWFPYNKGGAFRRWYGNRNYVINWENDGEKVRVYPGAVIRNPQFYLKPCITWSDITSASFSGRYCEGGFLFDVKGSSGFPEVKNLNYVLGFLNSKISQKCIKILNPTISTQVGDMARIPVYFEQSHKEEIDRLVCECIEISKRDWDSDELSWDYKRCPLIQKNMTLQQAYSSWKQKNEASFVRLKSNEEQLNQIFINIYGLGGEVTAEVDDKSVEASCKHMTKEQAVKSLISYAVGCMFGRYSLDKEGLVFAGGVWDTSKYKIFPVDKDNIIPICDDEYFDDDITGLFVKFIETVYGRDTLEENLCFVADALGGQGTPKDIIREYFVSDKGFYADHCNMYTVTGAGKRPIYWLFDSGKKNGFKALVYMHRYQPDTIARMRTDYVHEQQSRYRTAITDLENRIVDATTSERVRLNKQLSKLHDQSEEIRKYEEKIHHLADQYIAIDLDDGVKVNYAKFQDVLAKIK</sequence>
<keyword evidence="3" id="KW-0808">Transferase</keyword>
<accession>B9YD40</accession>
<evidence type="ECO:0000313" key="8">
    <source>
        <dbReference type="EMBL" id="EEF66097.1"/>
    </source>
</evidence>
<protein>
    <recommendedName>
        <fullName evidence="1">site-specific DNA-methyltransferase (adenine-specific)</fullName>
        <ecNumber evidence="1">2.1.1.72</ecNumber>
    </recommendedName>
</protein>
<comment type="caution">
    <text evidence="8">The sequence shown here is derived from an EMBL/GenBank/DDBJ whole genome shotgun (WGS) entry which is preliminary data.</text>
</comment>
<dbReference type="InterPro" id="IPR029063">
    <property type="entry name" value="SAM-dependent_MTases_sf"/>
</dbReference>
<feature type="coiled-coil region" evidence="6">
    <location>
        <begin position="1097"/>
        <end position="1134"/>
    </location>
</feature>
<dbReference type="GO" id="GO:0009007">
    <property type="term" value="F:site-specific DNA-methyltransferase (adenine-specific) activity"/>
    <property type="evidence" value="ECO:0007669"/>
    <property type="project" value="UniProtKB-EC"/>
</dbReference>
<dbReference type="RefSeq" id="WP_006060900.1">
    <property type="nucleotide sequence ID" value="NZ_GG657562.1"/>
</dbReference>
<dbReference type="GO" id="GO:0032259">
    <property type="term" value="P:methylation"/>
    <property type="evidence" value="ECO:0007669"/>
    <property type="project" value="UniProtKB-KW"/>
</dbReference>
<dbReference type="Gene3D" id="3.40.50.150">
    <property type="entry name" value="Vaccinia Virus protein VP39"/>
    <property type="match status" value="1"/>
</dbReference>
<proteinExistence type="predicted"/>
<dbReference type="AlphaFoldDB" id="B9YD40"/>
<keyword evidence="2" id="KW-0489">Methyltransferase</keyword>
<dbReference type="OrthoDB" id="32195at2"/>
<reference evidence="8 9" key="2">
    <citation type="submission" date="2009-02" db="EMBL/GenBank/DDBJ databases">
        <title>Draft genome sequence of Holdemania filiformis DSM 12042.</title>
        <authorList>
            <person name="Sudarsanam P."/>
            <person name="Ley R."/>
            <person name="Guruge J."/>
            <person name="Turnbaugh P.J."/>
            <person name="Mahowald M."/>
            <person name="Liep D."/>
            <person name="Gordon J."/>
        </authorList>
    </citation>
    <scope>NUCLEOTIDE SEQUENCE [LARGE SCALE GENOMIC DNA]</scope>
    <source>
        <strain evidence="8 9">DSM 12042</strain>
    </source>
</reference>
<dbReference type="EMBL" id="ACCF01000236">
    <property type="protein sequence ID" value="EEF66097.1"/>
    <property type="molecule type" value="Genomic_DNA"/>
</dbReference>
<gene>
    <name evidence="8" type="ORF">HOLDEFILI_03753</name>
</gene>
<dbReference type="InterPro" id="IPR047939">
    <property type="entry name" value="BREX_1_PglX"/>
</dbReference>
<dbReference type="InterPro" id="IPR050953">
    <property type="entry name" value="N4_N6_ade-DNA_methylase"/>
</dbReference>
<reference evidence="8 9" key="1">
    <citation type="submission" date="2008-12" db="EMBL/GenBank/DDBJ databases">
        <authorList>
            <person name="Fulton L."/>
            <person name="Clifton S."/>
            <person name="Fulton B."/>
            <person name="Xu J."/>
            <person name="Minx P."/>
            <person name="Pepin K.H."/>
            <person name="Johnson M."/>
            <person name="Bhonagiri V."/>
            <person name="Nash W.E."/>
            <person name="Mardis E.R."/>
            <person name="Wilson R.K."/>
        </authorList>
    </citation>
    <scope>NUCLEOTIDE SEQUENCE [LARGE SCALE GENOMIC DNA]</scope>
    <source>
        <strain evidence="8 9">DSM 12042</strain>
    </source>
</reference>
<evidence type="ECO:0000313" key="9">
    <source>
        <dbReference type="Proteomes" id="UP000005950"/>
    </source>
</evidence>
<dbReference type="PROSITE" id="PS00092">
    <property type="entry name" value="N6_MTASE"/>
    <property type="match status" value="1"/>
</dbReference>
<evidence type="ECO:0000256" key="6">
    <source>
        <dbReference type="SAM" id="Coils"/>
    </source>
</evidence>
<organism evidence="8 9">
    <name type="scientific">Holdemania filiformis DSM 12042</name>
    <dbReference type="NCBI Taxonomy" id="545696"/>
    <lineage>
        <taxon>Bacteria</taxon>
        <taxon>Bacillati</taxon>
        <taxon>Bacillota</taxon>
        <taxon>Erysipelotrichia</taxon>
        <taxon>Erysipelotrichales</taxon>
        <taxon>Erysipelotrichaceae</taxon>
        <taxon>Holdemania</taxon>
    </lineage>
</organism>
<evidence type="ECO:0000256" key="4">
    <source>
        <dbReference type="ARBA" id="ARBA00022691"/>
    </source>
</evidence>
<evidence type="ECO:0000256" key="5">
    <source>
        <dbReference type="ARBA" id="ARBA00047942"/>
    </source>
</evidence>
<dbReference type="Proteomes" id="UP000005950">
    <property type="component" value="Unassembled WGS sequence"/>
</dbReference>
<dbReference type="STRING" id="545696.HOLDEFILI_03753"/>
<keyword evidence="6" id="KW-0175">Coiled coil</keyword>
<name>B9YD40_9FIRM</name>
<dbReference type="eggNOG" id="COG1002">
    <property type="taxonomic scope" value="Bacteria"/>
</dbReference>
<dbReference type="Pfam" id="PF07669">
    <property type="entry name" value="Eco57I"/>
    <property type="match status" value="1"/>
</dbReference>
<dbReference type="HOGENOM" id="CLU_007510_1_0_9"/>
<evidence type="ECO:0000256" key="2">
    <source>
        <dbReference type="ARBA" id="ARBA00022603"/>
    </source>
</evidence>
<dbReference type="PRINTS" id="PR00507">
    <property type="entry name" value="N12N6MTFRASE"/>
</dbReference>
<dbReference type="PANTHER" id="PTHR33841">
    <property type="entry name" value="DNA METHYLTRANSFERASE YEEA-RELATED"/>
    <property type="match status" value="1"/>
</dbReference>
<comment type="catalytic activity">
    <reaction evidence="5">
        <text>a 2'-deoxyadenosine in DNA + S-adenosyl-L-methionine = an N(6)-methyl-2'-deoxyadenosine in DNA + S-adenosyl-L-homocysteine + H(+)</text>
        <dbReference type="Rhea" id="RHEA:15197"/>
        <dbReference type="Rhea" id="RHEA-COMP:12418"/>
        <dbReference type="Rhea" id="RHEA-COMP:12419"/>
        <dbReference type="ChEBI" id="CHEBI:15378"/>
        <dbReference type="ChEBI" id="CHEBI:57856"/>
        <dbReference type="ChEBI" id="CHEBI:59789"/>
        <dbReference type="ChEBI" id="CHEBI:90615"/>
        <dbReference type="ChEBI" id="CHEBI:90616"/>
        <dbReference type="EC" id="2.1.1.72"/>
    </reaction>
</comment>
<feature type="domain" description="Type II methyltransferase M.TaqI-like" evidence="7">
    <location>
        <begin position="345"/>
        <end position="558"/>
    </location>
</feature>
<dbReference type="EC" id="2.1.1.72" evidence="1"/>
<dbReference type="GO" id="GO:0003676">
    <property type="term" value="F:nucleic acid binding"/>
    <property type="evidence" value="ECO:0007669"/>
    <property type="project" value="InterPro"/>
</dbReference>